<reference evidence="2 3" key="1">
    <citation type="submission" date="2020-10" db="EMBL/GenBank/DDBJ databases">
        <title>The genome sequence of Flavobacterium aquaticum 1Y8A.</title>
        <authorList>
            <person name="Liu Y."/>
        </authorList>
    </citation>
    <scope>NUCLEOTIDE SEQUENCE [LARGE SCALE GENOMIC DNA]</scope>
    <source>
        <strain evidence="2 3">1Y8A</strain>
    </source>
</reference>
<evidence type="ECO:0000313" key="2">
    <source>
        <dbReference type="EMBL" id="MBE9576034.1"/>
    </source>
</evidence>
<name>A0ABR9WQ46_9FLAO</name>
<dbReference type="Proteomes" id="UP000656274">
    <property type="component" value="Unassembled WGS sequence"/>
</dbReference>
<keyword evidence="2" id="KW-0449">Lipoprotein</keyword>
<proteinExistence type="predicted"/>
<dbReference type="EMBL" id="JADFTZ010000001">
    <property type="protein sequence ID" value="MBE9576034.1"/>
    <property type="molecule type" value="Genomic_DNA"/>
</dbReference>
<dbReference type="Gene3D" id="3.10.28.20">
    <property type="entry name" value="Acetamidase/Formamidase-like domains"/>
    <property type="match status" value="1"/>
</dbReference>
<keyword evidence="1" id="KW-0732">Signal</keyword>
<comment type="caution">
    <text evidence="2">The sequence shown here is derived from an EMBL/GenBank/DDBJ whole genome shotgun (WGS) entry which is preliminary data.</text>
</comment>
<organism evidence="2 3">
    <name type="scientific">Flavobacterium proteolyticum</name>
    <dbReference type="NCBI Taxonomy" id="2911683"/>
    <lineage>
        <taxon>Bacteria</taxon>
        <taxon>Pseudomonadati</taxon>
        <taxon>Bacteroidota</taxon>
        <taxon>Flavobacteriia</taxon>
        <taxon>Flavobacteriales</taxon>
        <taxon>Flavobacteriaceae</taxon>
        <taxon>Flavobacterium</taxon>
    </lineage>
</organism>
<dbReference type="PROSITE" id="PS51257">
    <property type="entry name" value="PROKAR_LIPOPROTEIN"/>
    <property type="match status" value="1"/>
</dbReference>
<evidence type="ECO:0000313" key="3">
    <source>
        <dbReference type="Proteomes" id="UP000656274"/>
    </source>
</evidence>
<accession>A0ABR9WQ46</accession>
<feature type="signal peptide" evidence="1">
    <location>
        <begin position="1"/>
        <end position="25"/>
    </location>
</feature>
<feature type="chain" id="PRO_5045951524" evidence="1">
    <location>
        <begin position="26"/>
        <end position="452"/>
    </location>
</feature>
<dbReference type="RefSeq" id="WP_194094162.1">
    <property type="nucleotide sequence ID" value="NZ_JADFTZ010000001.1"/>
</dbReference>
<gene>
    <name evidence="2" type="ORF">IM755_04865</name>
</gene>
<evidence type="ECO:0000256" key="1">
    <source>
        <dbReference type="SAM" id="SignalP"/>
    </source>
</evidence>
<keyword evidence="3" id="KW-1185">Reference proteome</keyword>
<sequence length="452" mass="51634">MLKYIVLLTSLFLFLSCGSSKNNSAIPENAPEWVSKTPLSNFNYIGIGMASKASSDYREKAQKMALTEISNSISVTVSSNNSLNVFQYDDTFNEFYRMNSMVSSASFLEGYDVVDVFETENYYYTYLSLSKQKHQQLRKARINKALETSIFKFDYAKKLTAEKDFSEAIKQQILALEDISEFLNEDLRYKENQTERPYVSLLMNTIFANLNQIEIVFPVKQLNIRHATDAKDISIQPITIQSQNKALSNIPVSIFYSWQPGQSLNLVSENNGTISLIIPRNCSKNNLEKITAVLDTYSLVKNLSQNRVVQKIFENYQSKKFELAISKQLPTIEFDIYLMENSKKNLNALEDELFQVFSADYFTLASRKAKKDFTITIESKKIENLEVNGKISTKLESRIKITNVNNHIVYQETLHNIIGIGSSKELAEQDALQSLVDKIKIVNYNAMIQAML</sequence>
<protein>
    <submittedName>
        <fullName evidence="2">LPP20 family lipoprotein</fullName>
    </submittedName>
</protein>